<proteinExistence type="predicted"/>
<keyword evidence="3" id="KW-0812">Transmembrane</keyword>
<accession>W4LPR7</accession>
<comment type="caution">
    <text evidence="5">The sequence shown here is derived from an EMBL/GenBank/DDBJ whole genome shotgun (WGS) entry which is preliminary data.</text>
</comment>
<feature type="domain" description="Cds6 C-terminal" evidence="4">
    <location>
        <begin position="257"/>
        <end position="361"/>
    </location>
</feature>
<sequence>MRRWKQNWAGGEIALGVVRGTAPVARSEIAGFGKQTREVIVMVRRCPDCGDKQIIFSTRKTITRFFSPLLPLRAGRCASCKRRRMRINSGLFIAVFAIFLAFVLFPEIFESLRYLRQPEVSLADASAQKSHLRDVARIRDSKRDILNKPMEGQKQQQQQDVKDNTSQSETKILTFEHEELERKHQEINQLNHSLGELKHDNKALSHDLRERKKVIAAKDRQIAELSRRLDELKQQVPETSLDTQVEPTTDEVEIDRVLQDIEQWRLAWQSQNATAYLSRYISNFQPSNGQSYQAWRKDRQRKLTRPKTISLQIRELELQRLDDQRWQVVFEQVYRSDTYRDVVRKELVLIKVNDQYLIEKEQSL</sequence>
<feature type="coiled-coil region" evidence="1">
    <location>
        <begin position="180"/>
        <end position="242"/>
    </location>
</feature>
<dbReference type="SUPFAM" id="SSF54427">
    <property type="entry name" value="NTF2-like"/>
    <property type="match status" value="1"/>
</dbReference>
<name>W4LPR7_ENTF1</name>
<feature type="region of interest" description="Disordered" evidence="2">
    <location>
        <begin position="146"/>
        <end position="167"/>
    </location>
</feature>
<dbReference type="Pfam" id="PF24125">
    <property type="entry name" value="Cds6_C"/>
    <property type="match status" value="1"/>
</dbReference>
<keyword evidence="3" id="KW-0472">Membrane</keyword>
<dbReference type="InterPro" id="IPR032710">
    <property type="entry name" value="NTF2-like_dom_sf"/>
</dbReference>
<dbReference type="Proteomes" id="UP000019141">
    <property type="component" value="Unassembled WGS sequence"/>
</dbReference>
<evidence type="ECO:0000256" key="2">
    <source>
        <dbReference type="SAM" id="MobiDB-lite"/>
    </source>
</evidence>
<dbReference type="EMBL" id="AZHW01000390">
    <property type="protein sequence ID" value="ETW99952.1"/>
    <property type="molecule type" value="Genomic_DNA"/>
</dbReference>
<keyword evidence="6" id="KW-1185">Reference proteome</keyword>
<gene>
    <name evidence="5" type="ORF">ETSY1_13050</name>
</gene>
<keyword evidence="1" id="KW-0175">Coiled coil</keyword>
<evidence type="ECO:0000259" key="4">
    <source>
        <dbReference type="Pfam" id="PF24125"/>
    </source>
</evidence>
<protein>
    <recommendedName>
        <fullName evidence="4">Cds6 C-terminal domain-containing protein</fullName>
    </recommendedName>
</protein>
<dbReference type="HOGENOM" id="CLU_760077_0_0_7"/>
<evidence type="ECO:0000313" key="5">
    <source>
        <dbReference type="EMBL" id="ETW99952.1"/>
    </source>
</evidence>
<feature type="transmembrane region" description="Helical" evidence="3">
    <location>
        <begin position="91"/>
        <end position="109"/>
    </location>
</feature>
<evidence type="ECO:0000256" key="1">
    <source>
        <dbReference type="SAM" id="Coils"/>
    </source>
</evidence>
<organism evidence="5 6">
    <name type="scientific">Entotheonella factor</name>
    <dbReference type="NCBI Taxonomy" id="1429438"/>
    <lineage>
        <taxon>Bacteria</taxon>
        <taxon>Pseudomonadati</taxon>
        <taxon>Nitrospinota/Tectimicrobiota group</taxon>
        <taxon>Candidatus Tectimicrobiota</taxon>
        <taxon>Candidatus Entotheonellia</taxon>
        <taxon>Candidatus Entotheonellales</taxon>
        <taxon>Candidatus Entotheonellaceae</taxon>
        <taxon>Candidatus Entotheonella</taxon>
    </lineage>
</organism>
<dbReference type="AlphaFoldDB" id="W4LPR7"/>
<reference evidence="5 6" key="1">
    <citation type="journal article" date="2014" name="Nature">
        <title>An environmental bacterial taxon with a large and distinct metabolic repertoire.</title>
        <authorList>
            <person name="Wilson M.C."/>
            <person name="Mori T."/>
            <person name="Ruckert C."/>
            <person name="Uria A.R."/>
            <person name="Helf M.J."/>
            <person name="Takada K."/>
            <person name="Gernert C."/>
            <person name="Steffens U.A."/>
            <person name="Heycke N."/>
            <person name="Schmitt S."/>
            <person name="Rinke C."/>
            <person name="Helfrich E.J."/>
            <person name="Brachmann A.O."/>
            <person name="Gurgui C."/>
            <person name="Wakimoto T."/>
            <person name="Kracht M."/>
            <person name="Crusemann M."/>
            <person name="Hentschel U."/>
            <person name="Abe I."/>
            <person name="Matsunaga S."/>
            <person name="Kalinowski J."/>
            <person name="Takeyama H."/>
            <person name="Piel J."/>
        </authorList>
    </citation>
    <scope>NUCLEOTIDE SEQUENCE [LARGE SCALE GENOMIC DNA]</scope>
    <source>
        <strain evidence="6">TSY1</strain>
    </source>
</reference>
<evidence type="ECO:0000256" key="3">
    <source>
        <dbReference type="SAM" id="Phobius"/>
    </source>
</evidence>
<keyword evidence="3" id="KW-1133">Transmembrane helix</keyword>
<dbReference type="InterPro" id="IPR056203">
    <property type="entry name" value="Cds6_C"/>
</dbReference>
<evidence type="ECO:0000313" key="6">
    <source>
        <dbReference type="Proteomes" id="UP000019141"/>
    </source>
</evidence>